<gene>
    <name evidence="2" type="ORF">FZEAL_9397</name>
</gene>
<sequence length="259" mass="28766">MPAVPPRAPQKRKAEAVVTVEAKRAKASDSTSTANQTGTATPSAREETSFSRPYLSGRWRVIFSGKGDDQAHDVPAVFIKKHPGFAAKFLNGGKSFGGKKPLDMPNLSESTKHVLLHFLYTDTYQTLNRDVADKTGEVKHLATAVHVYGMARDYGLTALETLATFEIEKLAKTMKFIDMVKFLDLEEFSKTNMGGWLHPYLATRAKEECNPPSTTKGNQMKNARVEMDGSRLLTCVLCETIGSLREEVLNLRFELDESY</sequence>
<feature type="compositionally biased region" description="Polar residues" evidence="1">
    <location>
        <begin position="28"/>
        <end position="42"/>
    </location>
</feature>
<evidence type="ECO:0000313" key="3">
    <source>
        <dbReference type="Proteomes" id="UP000635477"/>
    </source>
</evidence>
<dbReference type="AlphaFoldDB" id="A0A8H4UBK8"/>
<comment type="caution">
    <text evidence="2">The sequence shown here is derived from an EMBL/GenBank/DDBJ whole genome shotgun (WGS) entry which is preliminary data.</text>
</comment>
<dbReference type="OrthoDB" id="5019751at2759"/>
<dbReference type="PANTHER" id="PTHR37538">
    <property type="entry name" value="BTB DOMAIN-CONTAINING PROTEIN"/>
    <property type="match status" value="1"/>
</dbReference>
<dbReference type="Gene3D" id="3.30.710.10">
    <property type="entry name" value="Potassium Channel Kv1.1, Chain A"/>
    <property type="match status" value="1"/>
</dbReference>
<keyword evidence="3" id="KW-1185">Reference proteome</keyword>
<dbReference type="EMBL" id="JABEYC010000870">
    <property type="protein sequence ID" value="KAF4973180.1"/>
    <property type="molecule type" value="Genomic_DNA"/>
</dbReference>
<reference evidence="2" key="2">
    <citation type="submission" date="2020-05" db="EMBL/GenBank/DDBJ databases">
        <authorList>
            <person name="Kim H.-S."/>
            <person name="Proctor R.H."/>
            <person name="Brown D.W."/>
        </authorList>
    </citation>
    <scope>NUCLEOTIDE SEQUENCE</scope>
    <source>
        <strain evidence="2">NRRL 22465</strain>
    </source>
</reference>
<dbReference type="InterPro" id="IPR011333">
    <property type="entry name" value="SKP1/BTB/POZ_sf"/>
</dbReference>
<dbReference type="PANTHER" id="PTHR37538:SF4">
    <property type="entry name" value="PITSLRE SERINE_THREONINE-PROTEIN KINASE CDC2L1"/>
    <property type="match status" value="1"/>
</dbReference>
<evidence type="ECO:0008006" key="4">
    <source>
        <dbReference type="Google" id="ProtNLM"/>
    </source>
</evidence>
<dbReference type="Proteomes" id="UP000635477">
    <property type="component" value="Unassembled WGS sequence"/>
</dbReference>
<proteinExistence type="predicted"/>
<reference evidence="2" key="1">
    <citation type="journal article" date="2020" name="BMC Genomics">
        <title>Correction to: Identification and distribution of gene clusters required for synthesis of sphingolipid metabolism inhibitors in diverse species of the filamentous fungus Fusarium.</title>
        <authorList>
            <person name="Kim H.S."/>
            <person name="Lohmar J.M."/>
            <person name="Busman M."/>
            <person name="Brown D.W."/>
            <person name="Naumann T.A."/>
            <person name="Divon H.H."/>
            <person name="Lysoe E."/>
            <person name="Uhlig S."/>
            <person name="Proctor R.H."/>
        </authorList>
    </citation>
    <scope>NUCLEOTIDE SEQUENCE</scope>
    <source>
        <strain evidence="2">NRRL 22465</strain>
    </source>
</reference>
<accession>A0A8H4UBK8</accession>
<organism evidence="2 3">
    <name type="scientific">Fusarium zealandicum</name>
    <dbReference type="NCBI Taxonomy" id="1053134"/>
    <lineage>
        <taxon>Eukaryota</taxon>
        <taxon>Fungi</taxon>
        <taxon>Dikarya</taxon>
        <taxon>Ascomycota</taxon>
        <taxon>Pezizomycotina</taxon>
        <taxon>Sordariomycetes</taxon>
        <taxon>Hypocreomycetidae</taxon>
        <taxon>Hypocreales</taxon>
        <taxon>Nectriaceae</taxon>
        <taxon>Fusarium</taxon>
        <taxon>Fusarium staphyleae species complex</taxon>
    </lineage>
</organism>
<feature type="region of interest" description="Disordered" evidence="1">
    <location>
        <begin position="1"/>
        <end position="49"/>
    </location>
</feature>
<name>A0A8H4UBK8_9HYPO</name>
<protein>
    <recommendedName>
        <fullName evidence="4">BTB domain-containing protein</fullName>
    </recommendedName>
</protein>
<evidence type="ECO:0000313" key="2">
    <source>
        <dbReference type="EMBL" id="KAF4973180.1"/>
    </source>
</evidence>
<evidence type="ECO:0000256" key="1">
    <source>
        <dbReference type="SAM" id="MobiDB-lite"/>
    </source>
</evidence>